<evidence type="ECO:0000313" key="2">
    <source>
        <dbReference type="Proteomes" id="UP001148018"/>
    </source>
</evidence>
<protein>
    <submittedName>
        <fullName evidence="1">Uncharacterized protein</fullName>
    </submittedName>
</protein>
<keyword evidence="2" id="KW-1185">Reference proteome</keyword>
<dbReference type="Proteomes" id="UP001148018">
    <property type="component" value="Unassembled WGS sequence"/>
</dbReference>
<proteinExistence type="predicted"/>
<name>A0A9Q0EBH4_9TELE</name>
<accession>A0A9Q0EBH4</accession>
<reference evidence="1" key="1">
    <citation type="submission" date="2022-07" db="EMBL/GenBank/DDBJ databases">
        <title>Chromosome-level genome of Muraenolepis orangiensis.</title>
        <authorList>
            <person name="Kim J."/>
        </authorList>
    </citation>
    <scope>NUCLEOTIDE SEQUENCE</scope>
    <source>
        <strain evidence="1">KU_S4_2022</strain>
        <tissue evidence="1">Muscle</tissue>
    </source>
</reference>
<dbReference type="AlphaFoldDB" id="A0A9Q0EBH4"/>
<dbReference type="EMBL" id="JANIIK010000046">
    <property type="protein sequence ID" value="KAJ3603323.1"/>
    <property type="molecule type" value="Genomic_DNA"/>
</dbReference>
<sequence length="158" mass="17659">MATPMRASRRELLFLHLPSSVLNTSTAFTGLWSSPTPPTTRTCLPRTATAAPARGVGMGARLIHRSPYERRGEEVTITGLSIDHPMRREEITITGISIDHPMRREEITITGLSINPPMRGEEITITGLSIDHPMRREAITITGLSINHLMRREERRSL</sequence>
<organism evidence="1 2">
    <name type="scientific">Muraenolepis orangiensis</name>
    <name type="common">Patagonian moray cod</name>
    <dbReference type="NCBI Taxonomy" id="630683"/>
    <lineage>
        <taxon>Eukaryota</taxon>
        <taxon>Metazoa</taxon>
        <taxon>Chordata</taxon>
        <taxon>Craniata</taxon>
        <taxon>Vertebrata</taxon>
        <taxon>Euteleostomi</taxon>
        <taxon>Actinopterygii</taxon>
        <taxon>Neopterygii</taxon>
        <taxon>Teleostei</taxon>
        <taxon>Neoteleostei</taxon>
        <taxon>Acanthomorphata</taxon>
        <taxon>Zeiogadaria</taxon>
        <taxon>Gadariae</taxon>
        <taxon>Gadiformes</taxon>
        <taxon>Muraenolepidoidei</taxon>
        <taxon>Muraenolepididae</taxon>
        <taxon>Muraenolepis</taxon>
    </lineage>
</organism>
<gene>
    <name evidence="1" type="ORF">NHX12_031065</name>
</gene>
<evidence type="ECO:0000313" key="1">
    <source>
        <dbReference type="EMBL" id="KAJ3603323.1"/>
    </source>
</evidence>
<comment type="caution">
    <text evidence="1">The sequence shown here is derived from an EMBL/GenBank/DDBJ whole genome shotgun (WGS) entry which is preliminary data.</text>
</comment>